<reference evidence="1" key="1">
    <citation type="submission" date="2022-08" db="EMBL/GenBank/DDBJ databases">
        <title>Genome Sequence of Pycnoporus sanguineus.</title>
        <authorList>
            <person name="Buettner E."/>
        </authorList>
    </citation>
    <scope>NUCLEOTIDE SEQUENCE</scope>
    <source>
        <strain evidence="1">CG-C14</strain>
    </source>
</reference>
<protein>
    <submittedName>
        <fullName evidence="1">Uncharacterized protein</fullName>
    </submittedName>
</protein>
<evidence type="ECO:0000313" key="1">
    <source>
        <dbReference type="EMBL" id="KAJ2968754.1"/>
    </source>
</evidence>
<comment type="caution">
    <text evidence="1">The sequence shown here is derived from an EMBL/GenBank/DDBJ whole genome shotgun (WGS) entry which is preliminary data.</text>
</comment>
<organism evidence="1 2">
    <name type="scientific">Trametes sanguinea</name>
    <dbReference type="NCBI Taxonomy" id="158606"/>
    <lineage>
        <taxon>Eukaryota</taxon>
        <taxon>Fungi</taxon>
        <taxon>Dikarya</taxon>
        <taxon>Basidiomycota</taxon>
        <taxon>Agaricomycotina</taxon>
        <taxon>Agaricomycetes</taxon>
        <taxon>Polyporales</taxon>
        <taxon>Polyporaceae</taxon>
        <taxon>Trametes</taxon>
    </lineage>
</organism>
<accession>A0ACC1MR57</accession>
<proteinExistence type="predicted"/>
<sequence length="413" mass="44621">MKRGRPWHALQSQAFAMADSQDVHTREAAFRVFAGCPNLIMDLQTDAIISILQNGLQDQQSTERSQSSSAVVGQASCMTRAYRRFALRDLRAFLRRDSGCVVQSSSTLVFTPVRCRTCAPSLAVVFSAVSSSAAAGPSIARYPGLAGQRTSVRPTRYCLGLPPRRWVFAHTSGCLGAAQNVVRQPWATPIALALAGSAGGVPPSPLQRLARSSTAESVLFANRRGAHARCFMIFTLKRRCRFLPRSPRIIVLGAAQSVVRPLAPKKISVAPCDLAVSIPYPLEGGYCVTYARVAPSLWTACLVTCLREVASVMSFFRASQSPFVFESLHPSVSSGWRDAVGSLHRVIVLVARDGLDWTVQITLVPAVRTVPPVRVRCTILALRSMQSSRYAIVLAVLGSLRSDSPAATVGVVR</sequence>
<name>A0ACC1MR57_9APHY</name>
<dbReference type="EMBL" id="JANSHE010005929">
    <property type="protein sequence ID" value="KAJ2968754.1"/>
    <property type="molecule type" value="Genomic_DNA"/>
</dbReference>
<keyword evidence="2" id="KW-1185">Reference proteome</keyword>
<dbReference type="Proteomes" id="UP001144978">
    <property type="component" value="Unassembled WGS sequence"/>
</dbReference>
<gene>
    <name evidence="1" type="ORF">NUW54_g13124</name>
</gene>
<evidence type="ECO:0000313" key="2">
    <source>
        <dbReference type="Proteomes" id="UP001144978"/>
    </source>
</evidence>